<evidence type="ECO:0000313" key="8">
    <source>
        <dbReference type="EMBL" id="QTE04117.1"/>
    </source>
</evidence>
<keyword evidence="3" id="KW-0235">DNA replication</keyword>
<dbReference type="SUPFAM" id="SSF52540">
    <property type="entry name" value="P-loop containing nucleoside triphosphate hydrolases"/>
    <property type="match status" value="1"/>
</dbReference>
<dbReference type="InterPro" id="IPR014015">
    <property type="entry name" value="Helicase_SF3_DNA-vir"/>
</dbReference>
<sequence length="511" mass="58154">MGINMADGRTTSIDNCSVVGDSDGNVSSKIGSTHQTHIENYITTDKETSEEGGIGEVISFIRGFSTALSGERLLHDVIPNISRSQADYFSQRCLGKKFSNGVFALTWHTDHLHVLHDCNYAGGKCRCARIQCLPIKSRSRRHLRAYLFDECYAFNISKYFLQPPRSNLYIEISGRRRTIPSQIGTLSYQRYCELGEEPVVEECAGPNEFLDCEPGRPPAYPSSTSHSKSSSSNKGVKRRRQGGSEEELLEWIRHFPASPILNIVNSTLWLQSPYKFMRRSDPMISTVTDVMSLEIINYSFLEMYEYAKSVSPLYAAYKMNVSDYYLSQDESLSIMNTLLSHQFNDDLDTIRQFLTDLYNILDKRLPKVNAMQIISPPSAGKNFFFDAVIHFFFAYGQIGNFNKFNNFPLQECINKRILLWNEPNIEPSAVDTLKMLFGGDAVNAKIKYQADAVISRTPIVILSNKSVFPNDAAFQCRMITYHWTAAPFLKEVDKKIYPLSLHDLFKQYDII</sequence>
<evidence type="ECO:0000256" key="4">
    <source>
        <dbReference type="ARBA" id="ARBA00022741"/>
    </source>
</evidence>
<dbReference type="Gene3D" id="3.40.50.300">
    <property type="entry name" value="P-loop containing nucleotide triphosphate hydrolases"/>
    <property type="match status" value="1"/>
</dbReference>
<proteinExistence type="predicted"/>
<reference evidence="8" key="1">
    <citation type="submission" date="2020-09" db="EMBL/GenBank/DDBJ databases">
        <title>Parvovirus dark matter in the feces of wild birds.</title>
        <authorList>
            <person name="Dai Z."/>
            <person name="Yang S."/>
            <person name="Zhang W."/>
        </authorList>
    </citation>
    <scope>NUCLEOTIDE SEQUENCE</scope>
    <source>
        <strain evidence="8">Bfb129par08</strain>
    </source>
</reference>
<dbReference type="InterPro" id="IPR027417">
    <property type="entry name" value="P-loop_NTPase"/>
</dbReference>
<feature type="domain" description="SF3 helicase" evidence="7">
    <location>
        <begin position="345"/>
        <end position="496"/>
    </location>
</feature>
<organism evidence="8">
    <name type="scientific">Emberiza spodocephala ambidensovirus</name>
    <dbReference type="NCBI Taxonomy" id="2794446"/>
    <lineage>
        <taxon>Viruses</taxon>
        <taxon>Monodnaviria</taxon>
        <taxon>Shotokuvirae</taxon>
        <taxon>Cossaviricota</taxon>
        <taxon>Quintoviricetes</taxon>
        <taxon>Piccovirales</taxon>
        <taxon>Parvoviridae</taxon>
        <taxon>Densovirinae</taxon>
        <taxon>Ambidensovirus</taxon>
    </lineage>
</organism>
<dbReference type="PROSITE" id="PS51206">
    <property type="entry name" value="SF3_HELICASE_1"/>
    <property type="match status" value="1"/>
</dbReference>
<dbReference type="GO" id="GO:0042025">
    <property type="term" value="C:host cell nucleus"/>
    <property type="evidence" value="ECO:0007669"/>
    <property type="project" value="UniProtKB-SubCell"/>
</dbReference>
<dbReference type="EMBL" id="MW046630">
    <property type="protein sequence ID" value="QTE04117.1"/>
    <property type="molecule type" value="Genomic_DNA"/>
</dbReference>
<comment type="subcellular location">
    <subcellularLocation>
        <location evidence="1">Host nucleus</location>
    </subcellularLocation>
</comment>
<evidence type="ECO:0000256" key="2">
    <source>
        <dbReference type="ARBA" id="ARBA00022562"/>
    </source>
</evidence>
<dbReference type="Pfam" id="PF01057">
    <property type="entry name" value="Parvo_NS1"/>
    <property type="match status" value="1"/>
</dbReference>
<keyword evidence="5" id="KW-0067">ATP-binding</keyword>
<feature type="region of interest" description="Disordered" evidence="6">
    <location>
        <begin position="216"/>
        <end position="241"/>
    </location>
</feature>
<dbReference type="GO" id="GO:0006260">
    <property type="term" value="P:DNA replication"/>
    <property type="evidence" value="ECO:0007669"/>
    <property type="project" value="UniProtKB-KW"/>
</dbReference>
<dbReference type="InterPro" id="IPR001257">
    <property type="entry name" value="Parvovirus_NS1_helicase"/>
</dbReference>
<evidence type="ECO:0000256" key="6">
    <source>
        <dbReference type="SAM" id="MobiDB-lite"/>
    </source>
</evidence>
<keyword evidence="2" id="KW-1048">Host nucleus</keyword>
<evidence type="ECO:0000256" key="1">
    <source>
        <dbReference type="ARBA" id="ARBA00004147"/>
    </source>
</evidence>
<evidence type="ECO:0000256" key="3">
    <source>
        <dbReference type="ARBA" id="ARBA00022705"/>
    </source>
</evidence>
<evidence type="ECO:0000256" key="5">
    <source>
        <dbReference type="ARBA" id="ARBA00022840"/>
    </source>
</evidence>
<evidence type="ECO:0000259" key="7">
    <source>
        <dbReference type="PROSITE" id="PS51206"/>
    </source>
</evidence>
<name>A0A8A4XD80_9VIRU</name>
<protein>
    <submittedName>
        <fullName evidence="8">Nonstructural protein 1</fullName>
    </submittedName>
</protein>
<feature type="compositionally biased region" description="Low complexity" evidence="6">
    <location>
        <begin position="222"/>
        <end position="232"/>
    </location>
</feature>
<dbReference type="GO" id="GO:0005524">
    <property type="term" value="F:ATP binding"/>
    <property type="evidence" value="ECO:0007669"/>
    <property type="project" value="UniProtKB-KW"/>
</dbReference>
<accession>A0A8A4XD80</accession>
<keyword evidence="4" id="KW-0547">Nucleotide-binding</keyword>
<dbReference type="GO" id="GO:0019079">
    <property type="term" value="P:viral genome replication"/>
    <property type="evidence" value="ECO:0007669"/>
    <property type="project" value="InterPro"/>
</dbReference>